<evidence type="ECO:0000256" key="2">
    <source>
        <dbReference type="PIRSR" id="PIRSR605511-1"/>
    </source>
</evidence>
<comment type="caution">
    <text evidence="5">The sequence shown here is derived from an EMBL/GenBank/DDBJ whole genome shotgun (WGS) entry which is preliminary data.</text>
</comment>
<feature type="active site" description="Proton donor/acceptor" evidence="2">
    <location>
        <position position="195"/>
    </location>
</feature>
<dbReference type="InterPro" id="IPR005511">
    <property type="entry name" value="SMP-30"/>
</dbReference>
<dbReference type="AlphaFoldDB" id="A0AA41ZGL8"/>
<organism evidence="5 6">
    <name type="scientific">Larsenimonas rhizosphaerae</name>
    <dbReference type="NCBI Taxonomy" id="2944682"/>
    <lineage>
        <taxon>Bacteria</taxon>
        <taxon>Pseudomonadati</taxon>
        <taxon>Pseudomonadota</taxon>
        <taxon>Gammaproteobacteria</taxon>
        <taxon>Oceanospirillales</taxon>
        <taxon>Halomonadaceae</taxon>
        <taxon>Larsenimonas</taxon>
    </lineage>
</organism>
<keyword evidence="3" id="KW-0862">Zinc</keyword>
<keyword evidence="6" id="KW-1185">Reference proteome</keyword>
<dbReference type="EMBL" id="JAPIVE010000002">
    <property type="protein sequence ID" value="MCX2524281.1"/>
    <property type="molecule type" value="Genomic_DNA"/>
</dbReference>
<feature type="binding site" evidence="3">
    <location>
        <position position="143"/>
    </location>
    <ligand>
        <name>a divalent metal cation</name>
        <dbReference type="ChEBI" id="CHEBI:60240"/>
    </ligand>
</feature>
<feature type="binding site" evidence="3">
    <location>
        <position position="14"/>
    </location>
    <ligand>
        <name>a divalent metal cation</name>
        <dbReference type="ChEBI" id="CHEBI:60240"/>
    </ligand>
</feature>
<protein>
    <submittedName>
        <fullName evidence="5">SMP-30/gluconolactonase/LRE family protein</fullName>
    </submittedName>
</protein>
<dbReference type="PRINTS" id="PR01790">
    <property type="entry name" value="SMP30FAMILY"/>
</dbReference>
<evidence type="ECO:0000259" key="4">
    <source>
        <dbReference type="Pfam" id="PF08450"/>
    </source>
</evidence>
<dbReference type="GO" id="GO:0005509">
    <property type="term" value="F:calcium ion binding"/>
    <property type="evidence" value="ECO:0007669"/>
    <property type="project" value="TreeGrafter"/>
</dbReference>
<dbReference type="GO" id="GO:0004341">
    <property type="term" value="F:gluconolactonase activity"/>
    <property type="evidence" value="ECO:0007669"/>
    <property type="project" value="TreeGrafter"/>
</dbReference>
<keyword evidence="3" id="KW-0479">Metal-binding</keyword>
<dbReference type="InterPro" id="IPR011042">
    <property type="entry name" value="6-blade_b-propeller_TolB-like"/>
</dbReference>
<dbReference type="InterPro" id="IPR013658">
    <property type="entry name" value="SGL"/>
</dbReference>
<dbReference type="RefSeq" id="WP_265896168.1">
    <property type="nucleotide sequence ID" value="NZ_JAPIVE010000002.1"/>
</dbReference>
<evidence type="ECO:0000313" key="5">
    <source>
        <dbReference type="EMBL" id="MCX2524281.1"/>
    </source>
</evidence>
<sequence>MLTLHCRLTMTLGEGVFWDDATARLYWVDIREGRLYWLDPGESAPDYTTIDEPLACVALHDDGGFVAATRSGLWRLDAEGRKQHCLVDGPQDSNVSWCNDGRCDARGRFWVGTKHDGESDPVGALFSYQQSIEQHLEGITIANGLAFSPDQRWLYHADSPHRRIDRHAFDLDTGRIGPATPWVDLDTLGIEGYPDGAAVDRNGHYWCALYAGSAVIELSPEGALLSHHPLPVPQPTKVAFGGKDRRTLFVTTARQHMSDEALQQAPLSGSLFSMPVDTAGLEDYRFRAD</sequence>
<feature type="binding site" evidence="3">
    <location>
        <position position="99"/>
    </location>
    <ligand>
        <name>substrate</name>
    </ligand>
</feature>
<evidence type="ECO:0000313" key="6">
    <source>
        <dbReference type="Proteomes" id="UP001165678"/>
    </source>
</evidence>
<evidence type="ECO:0000256" key="3">
    <source>
        <dbReference type="PIRSR" id="PIRSR605511-2"/>
    </source>
</evidence>
<feature type="domain" description="SMP-30/Gluconolactonase/LRE-like region" evidence="4">
    <location>
        <begin position="12"/>
        <end position="254"/>
    </location>
</feature>
<comment type="cofactor">
    <cofactor evidence="3">
        <name>Zn(2+)</name>
        <dbReference type="ChEBI" id="CHEBI:29105"/>
    </cofactor>
    <text evidence="3">Binds 1 divalent metal cation per subunit.</text>
</comment>
<evidence type="ECO:0000256" key="1">
    <source>
        <dbReference type="ARBA" id="ARBA00008853"/>
    </source>
</evidence>
<dbReference type="GO" id="GO:0019853">
    <property type="term" value="P:L-ascorbic acid biosynthetic process"/>
    <property type="evidence" value="ECO:0007669"/>
    <property type="project" value="TreeGrafter"/>
</dbReference>
<reference evidence="5" key="1">
    <citation type="submission" date="2022-11" db="EMBL/GenBank/DDBJ databases">
        <title>Larsenimonas rhizosphaerae sp. nov., isolated from a tidal mudflat.</title>
        <authorList>
            <person name="Lee S.D."/>
            <person name="Kim I.S."/>
        </authorList>
    </citation>
    <scope>NUCLEOTIDE SEQUENCE</scope>
    <source>
        <strain evidence="5">GH2-1</strain>
    </source>
</reference>
<dbReference type="Gene3D" id="2.120.10.30">
    <property type="entry name" value="TolB, C-terminal domain"/>
    <property type="match status" value="1"/>
</dbReference>
<feature type="binding site" evidence="3">
    <location>
        <position position="195"/>
    </location>
    <ligand>
        <name>a divalent metal cation</name>
        <dbReference type="ChEBI" id="CHEBI:60240"/>
    </ligand>
</feature>
<proteinExistence type="inferred from homology"/>
<dbReference type="SUPFAM" id="SSF63829">
    <property type="entry name" value="Calcium-dependent phosphotriesterase"/>
    <property type="match status" value="1"/>
</dbReference>
<dbReference type="PANTHER" id="PTHR10907:SF47">
    <property type="entry name" value="REGUCALCIN"/>
    <property type="match status" value="1"/>
</dbReference>
<gene>
    <name evidence="5" type="ORF">OQ287_08510</name>
</gene>
<dbReference type="Pfam" id="PF08450">
    <property type="entry name" value="SGL"/>
    <property type="match status" value="1"/>
</dbReference>
<dbReference type="PANTHER" id="PTHR10907">
    <property type="entry name" value="REGUCALCIN"/>
    <property type="match status" value="1"/>
</dbReference>
<comment type="similarity">
    <text evidence="1">Belongs to the SMP-30/CGR1 family.</text>
</comment>
<dbReference type="Proteomes" id="UP001165678">
    <property type="component" value="Unassembled WGS sequence"/>
</dbReference>
<name>A0AA41ZGL8_9GAMM</name>
<accession>A0AA41ZGL8</accession>